<keyword evidence="5 8" id="KW-1133">Transmembrane helix</keyword>
<accession>A0AAD4PJJ4</accession>
<dbReference type="Gene3D" id="1.10.472.100">
    <property type="entry name" value="Presenilin"/>
    <property type="match status" value="1"/>
</dbReference>
<keyword evidence="8" id="KW-0645">Protease</keyword>
<dbReference type="GO" id="GO:0005789">
    <property type="term" value="C:endoplasmic reticulum membrane"/>
    <property type="evidence" value="ECO:0007669"/>
    <property type="project" value="UniProtKB-SubCell"/>
</dbReference>
<dbReference type="Pfam" id="PF01080">
    <property type="entry name" value="Presenilin"/>
    <property type="match status" value="1"/>
</dbReference>
<dbReference type="GO" id="GO:0007219">
    <property type="term" value="P:Notch signaling pathway"/>
    <property type="evidence" value="ECO:0007669"/>
    <property type="project" value="UniProtKB-KW"/>
</dbReference>
<dbReference type="InterPro" id="IPR006639">
    <property type="entry name" value="Preselin/SPP"/>
</dbReference>
<feature type="region of interest" description="Disordered" evidence="9">
    <location>
        <begin position="1"/>
        <end position="102"/>
    </location>
</feature>
<dbReference type="GO" id="GO:0006509">
    <property type="term" value="P:membrane protein ectodomain proteolysis"/>
    <property type="evidence" value="ECO:0007669"/>
    <property type="project" value="TreeGrafter"/>
</dbReference>
<comment type="caution">
    <text evidence="10">The sequence shown here is derived from an EMBL/GenBank/DDBJ whole genome shotgun (WGS) entry which is preliminary data.</text>
</comment>
<gene>
    <name evidence="10" type="ORF">KR093_002092</name>
</gene>
<dbReference type="GO" id="GO:0016485">
    <property type="term" value="P:protein processing"/>
    <property type="evidence" value="ECO:0007669"/>
    <property type="project" value="InterPro"/>
</dbReference>
<feature type="transmembrane region" description="Helical" evidence="8">
    <location>
        <begin position="492"/>
        <end position="513"/>
    </location>
</feature>
<evidence type="ECO:0000313" key="11">
    <source>
        <dbReference type="Proteomes" id="UP001200034"/>
    </source>
</evidence>
<keyword evidence="3 8" id="KW-0256">Endoplasmic reticulum</keyword>
<feature type="transmembrane region" description="Helical" evidence="8">
    <location>
        <begin position="257"/>
        <end position="273"/>
    </location>
</feature>
<feature type="transmembrane region" description="Helical" evidence="8">
    <location>
        <begin position="519"/>
        <end position="538"/>
    </location>
</feature>
<comment type="similarity">
    <text evidence="1 8">Belongs to the peptidase A22A family.</text>
</comment>
<comment type="domain">
    <text evidence="8">The PAL motif is required for normal active site conformation.</text>
</comment>
<reference evidence="10" key="1">
    <citation type="journal article" date="2021" name="Mol. Ecol. Resour.">
        <title>Phylogenomic analyses of the genus Drosophila reveals genomic signals of climate adaptation.</title>
        <authorList>
            <person name="Li F."/>
            <person name="Rane R.V."/>
            <person name="Luria V."/>
            <person name="Xiong Z."/>
            <person name="Chen J."/>
            <person name="Li Z."/>
            <person name="Catullo R.A."/>
            <person name="Griffin P.C."/>
            <person name="Schiffer M."/>
            <person name="Pearce S."/>
            <person name="Lee S.F."/>
            <person name="McElroy K."/>
            <person name="Stocker A."/>
            <person name="Shirriffs J."/>
            <person name="Cockerell F."/>
            <person name="Coppin C."/>
            <person name="Sgro C.M."/>
            <person name="Karger A."/>
            <person name="Cain J.W."/>
            <person name="Weber J.A."/>
            <person name="Santpere G."/>
            <person name="Kirschner M.W."/>
            <person name="Hoffmann A.A."/>
            <person name="Oakeshott J.G."/>
            <person name="Zhang G."/>
        </authorList>
    </citation>
    <scope>NUCLEOTIDE SEQUENCE</scope>
    <source>
        <strain evidence="10">BGI-SZ-2011g</strain>
    </source>
</reference>
<evidence type="ECO:0000256" key="2">
    <source>
        <dbReference type="ARBA" id="ARBA00022692"/>
    </source>
</evidence>
<proteinExistence type="inferred from homology"/>
<organism evidence="10 11">
    <name type="scientific">Drosophila rubida</name>
    <dbReference type="NCBI Taxonomy" id="30044"/>
    <lineage>
        <taxon>Eukaryota</taxon>
        <taxon>Metazoa</taxon>
        <taxon>Ecdysozoa</taxon>
        <taxon>Arthropoda</taxon>
        <taxon>Hexapoda</taxon>
        <taxon>Insecta</taxon>
        <taxon>Pterygota</taxon>
        <taxon>Neoptera</taxon>
        <taxon>Endopterygota</taxon>
        <taxon>Diptera</taxon>
        <taxon>Brachycera</taxon>
        <taxon>Muscomorpha</taxon>
        <taxon>Ephydroidea</taxon>
        <taxon>Drosophilidae</taxon>
        <taxon>Drosophila</taxon>
    </lineage>
</organism>
<feature type="region of interest" description="Disordered" evidence="9">
    <location>
        <begin position="334"/>
        <end position="392"/>
    </location>
</feature>
<dbReference type="GO" id="GO:0055074">
    <property type="term" value="P:calcium ion homeostasis"/>
    <property type="evidence" value="ECO:0007669"/>
    <property type="project" value="TreeGrafter"/>
</dbReference>
<name>A0AAD4PJJ4_9MUSC</name>
<feature type="region of interest" description="Disordered" evidence="9">
    <location>
        <begin position="432"/>
        <end position="459"/>
    </location>
</feature>
<evidence type="ECO:0000256" key="8">
    <source>
        <dbReference type="RuleBase" id="RU361148"/>
    </source>
</evidence>
<dbReference type="Proteomes" id="UP001200034">
    <property type="component" value="Unassembled WGS sequence"/>
</dbReference>
<evidence type="ECO:0000256" key="9">
    <source>
        <dbReference type="SAM" id="MobiDB-lite"/>
    </source>
</evidence>
<dbReference type="EC" id="3.4.23.-" evidence="8"/>
<feature type="compositionally biased region" description="Low complexity" evidence="9">
    <location>
        <begin position="371"/>
        <end position="392"/>
    </location>
</feature>
<feature type="compositionally biased region" description="Polar residues" evidence="9">
    <location>
        <begin position="432"/>
        <end position="442"/>
    </location>
</feature>
<comment type="subunit">
    <text evidence="8">Homodimer.</text>
</comment>
<evidence type="ECO:0000256" key="3">
    <source>
        <dbReference type="ARBA" id="ARBA00022824"/>
    </source>
</evidence>
<feature type="transmembrane region" description="Helical" evidence="8">
    <location>
        <begin position="193"/>
        <end position="214"/>
    </location>
</feature>
<evidence type="ECO:0000256" key="6">
    <source>
        <dbReference type="ARBA" id="ARBA00023034"/>
    </source>
</evidence>
<keyword evidence="8" id="KW-0378">Hydrolase</keyword>
<keyword evidence="4 8" id="KW-0914">Notch signaling pathway</keyword>
<evidence type="ECO:0000256" key="1">
    <source>
        <dbReference type="ARBA" id="ARBA00008604"/>
    </source>
</evidence>
<feature type="compositionally biased region" description="Low complexity" evidence="9">
    <location>
        <begin position="334"/>
        <end position="361"/>
    </location>
</feature>
<feature type="transmembrane region" description="Helical" evidence="8">
    <location>
        <begin position="226"/>
        <end position="245"/>
    </location>
</feature>
<dbReference type="PANTHER" id="PTHR10202">
    <property type="entry name" value="PRESENILIN"/>
    <property type="match status" value="1"/>
</dbReference>
<keyword evidence="6 8" id="KW-0333">Golgi apparatus</keyword>
<dbReference type="GO" id="GO:0034205">
    <property type="term" value="P:amyloid-beta formation"/>
    <property type="evidence" value="ECO:0007669"/>
    <property type="project" value="TreeGrafter"/>
</dbReference>
<feature type="transmembrane region" description="Helical" evidence="8">
    <location>
        <begin position="117"/>
        <end position="141"/>
    </location>
</feature>
<sequence length="552" mass="60270">MDAHVSASTSSASVSGAAAAAAAHEDGNMSGASERLERPPRRQKQQRNNYGSSGEGDSPDGAVLTVPSVVIRDSTAGPSRLSGGGAGGSRDGAAGPSQQEIEEEQGLKYGAQHVIKLFVPVSLCMLVVVATINSISFYNSTDVYLLYTPFHELSPEPSVKFWNALANSLILMSVVVLMTILLIVLYKKRCYRVIHGWLILSSFMLLFIFTYLYLEELLRAYNIPMDYPTAVFIMWNFGVAGMMAIHWQGPLRLQQGYLIFVAALMALVFIKYLPEWTAWAVLAAISIWDLVAVLSPRGPLRILVETAQERNEQIFPALIYSSTVIYTFMGTHTPEQPLPTSSSSPSSSNSTETTRTTQNSLPSPDTAPGTSSGSRSGNSRHGQRQQEQNQAAAEGMPLVTFKNNLHGNAEAAGFTQEWSENLSDRVARRQIEVQSTQSTNARRSNEYRTVPAPNQPQMEAQEERGIKLGLGDFIFYSVLVGKASSYGDWTTTIACFVAILIGLCLTLLLLAIWRKALPALPISITFGLIFCFATSAVVKPFMENLSAKQVFI</sequence>
<evidence type="ECO:0000256" key="7">
    <source>
        <dbReference type="ARBA" id="ARBA00023136"/>
    </source>
</evidence>
<dbReference type="EMBL" id="JAJJHW010002585">
    <property type="protein sequence ID" value="KAH8370069.1"/>
    <property type="molecule type" value="Genomic_DNA"/>
</dbReference>
<dbReference type="GO" id="GO:0000139">
    <property type="term" value="C:Golgi membrane"/>
    <property type="evidence" value="ECO:0007669"/>
    <property type="project" value="UniProtKB-SubCell"/>
</dbReference>
<comment type="function">
    <text evidence="8">Probable subunit of the gamma-secretase complex, an endoprotease complex that catalyzes the intramembrane cleavage of integral membrane proteins such as Notch receptors.</text>
</comment>
<dbReference type="GO" id="GO:0070765">
    <property type="term" value="C:gamma-secretase complex"/>
    <property type="evidence" value="ECO:0007669"/>
    <property type="project" value="TreeGrafter"/>
</dbReference>
<keyword evidence="11" id="KW-1185">Reference proteome</keyword>
<evidence type="ECO:0000256" key="5">
    <source>
        <dbReference type="ARBA" id="ARBA00022989"/>
    </source>
</evidence>
<comment type="subcellular location">
    <subcellularLocation>
        <location evidence="8">Endoplasmic reticulum membrane</location>
        <topology evidence="8">Multi-pass membrane protein</topology>
    </subcellularLocation>
    <subcellularLocation>
        <location evidence="8">Golgi apparatus membrane</location>
        <topology evidence="8">Multi-pass membrane protein</topology>
    </subcellularLocation>
</comment>
<evidence type="ECO:0000256" key="4">
    <source>
        <dbReference type="ARBA" id="ARBA00022976"/>
    </source>
</evidence>
<feature type="compositionally biased region" description="Low complexity" evidence="9">
    <location>
        <begin position="1"/>
        <end position="22"/>
    </location>
</feature>
<dbReference type="FunFam" id="1.10.472.100:FF:000001">
    <property type="entry name" value="Presenilin"/>
    <property type="match status" value="1"/>
</dbReference>
<keyword evidence="2 8" id="KW-0812">Transmembrane</keyword>
<dbReference type="PRINTS" id="PR01072">
    <property type="entry name" value="PRESENILIN"/>
</dbReference>
<dbReference type="InterPro" id="IPR001108">
    <property type="entry name" value="Peptidase_A22A"/>
</dbReference>
<dbReference type="GO" id="GO:0042500">
    <property type="term" value="F:aspartic endopeptidase activity, intramembrane cleaving"/>
    <property type="evidence" value="ECO:0007669"/>
    <property type="project" value="InterPro"/>
</dbReference>
<dbReference type="AlphaFoldDB" id="A0AAD4PJJ4"/>
<dbReference type="InterPro" id="IPR042524">
    <property type="entry name" value="Presenilin_C"/>
</dbReference>
<keyword evidence="7 8" id="KW-0472">Membrane</keyword>
<protein>
    <recommendedName>
        <fullName evidence="8">Presenilin</fullName>
        <ecNumber evidence="8">3.4.23.-</ecNumber>
    </recommendedName>
</protein>
<dbReference type="PANTHER" id="PTHR10202:SF13">
    <property type="entry name" value="PRESENILIN HOMOLOG"/>
    <property type="match status" value="1"/>
</dbReference>
<evidence type="ECO:0000313" key="10">
    <source>
        <dbReference type="EMBL" id="KAH8370069.1"/>
    </source>
</evidence>
<dbReference type="SMART" id="SM00730">
    <property type="entry name" value="PSN"/>
    <property type="match status" value="1"/>
</dbReference>
<feature type="transmembrane region" description="Helical" evidence="8">
    <location>
        <begin position="161"/>
        <end position="186"/>
    </location>
</feature>